<dbReference type="GO" id="GO:0008270">
    <property type="term" value="F:zinc ion binding"/>
    <property type="evidence" value="ECO:0007669"/>
    <property type="project" value="UniProtKB-KW"/>
</dbReference>
<evidence type="ECO:0000256" key="3">
    <source>
        <dbReference type="ARBA" id="ARBA00022833"/>
    </source>
</evidence>
<evidence type="ECO:0000256" key="1">
    <source>
        <dbReference type="ARBA" id="ARBA00022723"/>
    </source>
</evidence>
<dbReference type="InterPro" id="IPR011011">
    <property type="entry name" value="Znf_FYVE_PHD"/>
</dbReference>
<dbReference type="EMBL" id="JASPKY010000173">
    <property type="protein sequence ID" value="KAK9728016.1"/>
    <property type="molecule type" value="Genomic_DNA"/>
</dbReference>
<protein>
    <submittedName>
        <fullName evidence="5">PHD-finger</fullName>
    </submittedName>
</protein>
<dbReference type="Gene3D" id="3.30.40.10">
    <property type="entry name" value="Zinc/RING finger domain, C3HC4 (zinc finger)"/>
    <property type="match status" value="1"/>
</dbReference>
<evidence type="ECO:0000259" key="4">
    <source>
        <dbReference type="Pfam" id="PF00628"/>
    </source>
</evidence>
<reference evidence="5 6" key="1">
    <citation type="journal article" date="2024" name="BMC Genomics">
        <title>De novo assembly and annotation of Popillia japonica's genome with initial clues to its potential as an invasive pest.</title>
        <authorList>
            <person name="Cucini C."/>
            <person name="Boschi S."/>
            <person name="Funari R."/>
            <person name="Cardaioli E."/>
            <person name="Iannotti N."/>
            <person name="Marturano G."/>
            <person name="Paoli F."/>
            <person name="Bruttini M."/>
            <person name="Carapelli A."/>
            <person name="Frati F."/>
            <person name="Nardi F."/>
        </authorList>
    </citation>
    <scope>NUCLEOTIDE SEQUENCE [LARGE SCALE GENOMIC DNA]</scope>
    <source>
        <strain evidence="5">DMR45628</strain>
    </source>
</reference>
<comment type="caution">
    <text evidence="5">The sequence shown here is derived from an EMBL/GenBank/DDBJ whole genome shotgun (WGS) entry which is preliminary data.</text>
</comment>
<dbReference type="InterPro" id="IPR019787">
    <property type="entry name" value="Znf_PHD-finger"/>
</dbReference>
<dbReference type="PANTHER" id="PTHR12618:SF20">
    <property type="entry name" value="PHD AND RING FINGER DOMAIN-CONTAINING PROTEIN 1"/>
    <property type="match status" value="1"/>
</dbReference>
<dbReference type="InterPro" id="IPR047157">
    <property type="entry name" value="PHRF1/Atg35"/>
</dbReference>
<accession>A0AAW1KZL3</accession>
<dbReference type="SUPFAM" id="SSF57903">
    <property type="entry name" value="FYVE/PHD zinc finger"/>
    <property type="match status" value="1"/>
</dbReference>
<keyword evidence="2" id="KW-0863">Zinc-finger</keyword>
<evidence type="ECO:0000313" key="6">
    <source>
        <dbReference type="Proteomes" id="UP001458880"/>
    </source>
</evidence>
<evidence type="ECO:0000256" key="2">
    <source>
        <dbReference type="ARBA" id="ARBA00022771"/>
    </source>
</evidence>
<dbReference type="Pfam" id="PF00628">
    <property type="entry name" value="PHD"/>
    <property type="match status" value="1"/>
</dbReference>
<dbReference type="AlphaFoldDB" id="A0AAW1KZL3"/>
<dbReference type="InterPro" id="IPR013083">
    <property type="entry name" value="Znf_RING/FYVE/PHD"/>
</dbReference>
<sequence length="100" mass="11369">MAEKREYLSCRQQPMQQNGINEILYGGCDLGFHLECLTPPLSDVPEGLWFCPECGPEDEDNVVDVYEIQFLWSGRPSKSMRLPILLDGRPDHVFGIQLGE</sequence>
<keyword evidence="6" id="KW-1185">Reference proteome</keyword>
<gene>
    <name evidence="5" type="ORF">QE152_g18889</name>
</gene>
<keyword evidence="1" id="KW-0479">Metal-binding</keyword>
<dbReference type="PANTHER" id="PTHR12618">
    <property type="entry name" value="PHD AND RING FINGER DOMAIN-CONTAINING PROTEIN 1"/>
    <property type="match status" value="1"/>
</dbReference>
<evidence type="ECO:0000313" key="5">
    <source>
        <dbReference type="EMBL" id="KAK9728016.1"/>
    </source>
</evidence>
<keyword evidence="3" id="KW-0862">Zinc</keyword>
<proteinExistence type="predicted"/>
<feature type="domain" description="PHD-type" evidence="4">
    <location>
        <begin position="18"/>
        <end position="54"/>
    </location>
</feature>
<organism evidence="5 6">
    <name type="scientific">Popillia japonica</name>
    <name type="common">Japanese beetle</name>
    <dbReference type="NCBI Taxonomy" id="7064"/>
    <lineage>
        <taxon>Eukaryota</taxon>
        <taxon>Metazoa</taxon>
        <taxon>Ecdysozoa</taxon>
        <taxon>Arthropoda</taxon>
        <taxon>Hexapoda</taxon>
        <taxon>Insecta</taxon>
        <taxon>Pterygota</taxon>
        <taxon>Neoptera</taxon>
        <taxon>Endopterygota</taxon>
        <taxon>Coleoptera</taxon>
        <taxon>Polyphaga</taxon>
        <taxon>Scarabaeiformia</taxon>
        <taxon>Scarabaeidae</taxon>
        <taxon>Rutelinae</taxon>
        <taxon>Popillia</taxon>
    </lineage>
</organism>
<dbReference type="Proteomes" id="UP001458880">
    <property type="component" value="Unassembled WGS sequence"/>
</dbReference>
<name>A0AAW1KZL3_POPJA</name>